<feature type="compositionally biased region" description="Pro residues" evidence="8">
    <location>
        <begin position="11"/>
        <end position="31"/>
    </location>
</feature>
<evidence type="ECO:0000256" key="1">
    <source>
        <dbReference type="ARBA" id="ARBA00006040"/>
    </source>
</evidence>
<feature type="region of interest" description="Disordered" evidence="8">
    <location>
        <begin position="47"/>
        <end position="66"/>
    </location>
</feature>
<dbReference type="GO" id="GO:0005829">
    <property type="term" value="C:cytosol"/>
    <property type="evidence" value="ECO:0007669"/>
    <property type="project" value="TreeGrafter"/>
</dbReference>
<dbReference type="AlphaFoldDB" id="A0A5A7NNV3"/>
<dbReference type="RefSeq" id="WP_149955841.1">
    <property type="nucleotide sequence ID" value="NZ_BKDJ01000002.1"/>
</dbReference>
<keyword evidence="6 7" id="KW-0482">Metalloprotease</keyword>
<dbReference type="InterPro" id="IPR024077">
    <property type="entry name" value="Neurolysin/TOP_dom2"/>
</dbReference>
<feature type="region of interest" description="Disordered" evidence="8">
    <location>
        <begin position="1"/>
        <end position="32"/>
    </location>
</feature>
<comment type="cofactor">
    <cofactor evidence="7">
        <name>Zn(2+)</name>
        <dbReference type="ChEBI" id="CHEBI:29105"/>
    </cofactor>
    <text evidence="7">Binds 1 zinc ion.</text>
</comment>
<evidence type="ECO:0000259" key="9">
    <source>
        <dbReference type="Pfam" id="PF01432"/>
    </source>
</evidence>
<evidence type="ECO:0000256" key="6">
    <source>
        <dbReference type="ARBA" id="ARBA00023049"/>
    </source>
</evidence>
<dbReference type="GO" id="GO:0046872">
    <property type="term" value="F:metal ion binding"/>
    <property type="evidence" value="ECO:0007669"/>
    <property type="project" value="UniProtKB-UniRule"/>
</dbReference>
<evidence type="ECO:0000256" key="7">
    <source>
        <dbReference type="RuleBase" id="RU003435"/>
    </source>
</evidence>
<evidence type="ECO:0000256" key="4">
    <source>
        <dbReference type="ARBA" id="ARBA00022801"/>
    </source>
</evidence>
<dbReference type="Gene3D" id="1.10.1370.10">
    <property type="entry name" value="Neurolysin, domain 3"/>
    <property type="match status" value="1"/>
</dbReference>
<reference evidence="10 11" key="1">
    <citation type="submission" date="2019-09" db="EMBL/GenBank/DDBJ databases">
        <title>Arthrobacter zafarii sp. nov., a moderately thermotolerant and halotolerant actinobacterium isolated from Cholistan desert soil of Pakistan.</title>
        <authorList>
            <person name="Amin A."/>
            <person name="Ahmed I."/>
            <person name="Khalid N."/>
            <person name="Schumann P."/>
            <person name="Busse H.J."/>
            <person name="Khan I.U."/>
            <person name="Li S."/>
            <person name="Li W.J."/>
        </authorList>
    </citation>
    <scope>NUCLEOTIDE SEQUENCE [LARGE SCALE GENOMIC DNA]</scope>
    <source>
        <strain evidence="10 11">NCCP-1664</strain>
    </source>
</reference>
<feature type="domain" description="Peptidase M3A/M3B catalytic" evidence="9">
    <location>
        <begin position="36"/>
        <end position="112"/>
    </location>
</feature>
<keyword evidence="3 7" id="KW-0479">Metal-binding</keyword>
<dbReference type="PANTHER" id="PTHR43660:SF1">
    <property type="entry name" value="DIPEPTIDYL CARBOXYPEPTIDASE"/>
    <property type="match status" value="1"/>
</dbReference>
<evidence type="ECO:0000313" key="11">
    <source>
        <dbReference type="Proteomes" id="UP000325307"/>
    </source>
</evidence>
<dbReference type="OrthoDB" id="9773538at2"/>
<dbReference type="GO" id="GO:0004180">
    <property type="term" value="F:carboxypeptidase activity"/>
    <property type="evidence" value="ECO:0007669"/>
    <property type="project" value="TreeGrafter"/>
</dbReference>
<dbReference type="GO" id="GO:0006508">
    <property type="term" value="P:proteolysis"/>
    <property type="evidence" value="ECO:0007669"/>
    <property type="project" value="UniProtKB-KW"/>
</dbReference>
<dbReference type="InterPro" id="IPR001567">
    <property type="entry name" value="Pept_M3A_M3B_dom"/>
</dbReference>
<keyword evidence="2 7" id="KW-0645">Protease</keyword>
<evidence type="ECO:0000256" key="5">
    <source>
        <dbReference type="ARBA" id="ARBA00022833"/>
    </source>
</evidence>
<protein>
    <recommendedName>
        <fullName evidence="9">Peptidase M3A/M3B catalytic domain-containing protein</fullName>
    </recommendedName>
</protein>
<dbReference type="SUPFAM" id="SSF55486">
    <property type="entry name" value="Metalloproteases ('zincins'), catalytic domain"/>
    <property type="match status" value="1"/>
</dbReference>
<evidence type="ECO:0000256" key="8">
    <source>
        <dbReference type="SAM" id="MobiDB-lite"/>
    </source>
</evidence>
<keyword evidence="5 7" id="KW-0862">Zinc</keyword>
<accession>A0A5A7NNV3</accession>
<dbReference type="Pfam" id="PF01432">
    <property type="entry name" value="Peptidase_M3"/>
    <property type="match status" value="1"/>
</dbReference>
<evidence type="ECO:0000256" key="2">
    <source>
        <dbReference type="ARBA" id="ARBA00022670"/>
    </source>
</evidence>
<evidence type="ECO:0000256" key="3">
    <source>
        <dbReference type="ARBA" id="ARBA00022723"/>
    </source>
</evidence>
<comment type="similarity">
    <text evidence="1 7">Belongs to the peptidase M3 family.</text>
</comment>
<keyword evidence="11" id="KW-1185">Reference proteome</keyword>
<dbReference type="EMBL" id="BKDJ01000002">
    <property type="protein sequence ID" value="GER22206.1"/>
    <property type="molecule type" value="Genomic_DNA"/>
</dbReference>
<keyword evidence="4 7" id="KW-0378">Hydrolase</keyword>
<evidence type="ECO:0000313" key="10">
    <source>
        <dbReference type="EMBL" id="GER22206.1"/>
    </source>
</evidence>
<sequence length="123" mass="13042">MTHAPLATNPSPRPDPPQVPGAPSKPAPLAEPHPLLDLAWHSLAPGQRVEDPPAFEDNALRTAGFDPDLVPPRYRTGCFKHLFDSGYAAGYYSYIGSEVLDADTVEWFAACGGPVRPAGAPAP</sequence>
<gene>
    <name evidence="10" type="ORF">NCCP1664_07030</name>
</gene>
<name>A0A5A7NNV3_9MICC</name>
<organism evidence="10 11">
    <name type="scientific">Zafaria cholistanensis</name>
    <dbReference type="NCBI Taxonomy" id="1682741"/>
    <lineage>
        <taxon>Bacteria</taxon>
        <taxon>Bacillati</taxon>
        <taxon>Actinomycetota</taxon>
        <taxon>Actinomycetes</taxon>
        <taxon>Micrococcales</taxon>
        <taxon>Micrococcaceae</taxon>
        <taxon>Zafaria</taxon>
    </lineage>
</organism>
<proteinExistence type="inferred from homology"/>
<dbReference type="PANTHER" id="PTHR43660">
    <property type="entry name" value="DIPEPTIDYL CARBOXYPEPTIDASE"/>
    <property type="match status" value="1"/>
</dbReference>
<comment type="caution">
    <text evidence="10">The sequence shown here is derived from an EMBL/GenBank/DDBJ whole genome shotgun (WGS) entry which is preliminary data.</text>
</comment>
<dbReference type="GO" id="GO:0004222">
    <property type="term" value="F:metalloendopeptidase activity"/>
    <property type="evidence" value="ECO:0007669"/>
    <property type="project" value="InterPro"/>
</dbReference>
<dbReference type="InterPro" id="IPR045090">
    <property type="entry name" value="Pept_M3A_M3B"/>
</dbReference>
<dbReference type="Proteomes" id="UP000325307">
    <property type="component" value="Unassembled WGS sequence"/>
</dbReference>